<dbReference type="GeneID" id="18589223"/>
<gene>
    <name evidence="3" type="primary">LOC18589223</name>
</gene>
<organism evidence="2 3">
    <name type="scientific">Theobroma cacao</name>
    <name type="common">Cacao</name>
    <name type="synonym">Cocoa</name>
    <dbReference type="NCBI Taxonomy" id="3641"/>
    <lineage>
        <taxon>Eukaryota</taxon>
        <taxon>Viridiplantae</taxon>
        <taxon>Streptophyta</taxon>
        <taxon>Embryophyta</taxon>
        <taxon>Tracheophyta</taxon>
        <taxon>Spermatophyta</taxon>
        <taxon>Magnoliopsida</taxon>
        <taxon>eudicotyledons</taxon>
        <taxon>Gunneridae</taxon>
        <taxon>Pentapetalae</taxon>
        <taxon>rosids</taxon>
        <taxon>malvids</taxon>
        <taxon>Malvales</taxon>
        <taxon>Malvaceae</taxon>
        <taxon>Byttnerioideae</taxon>
        <taxon>Theobroma</taxon>
    </lineage>
</organism>
<reference evidence="3" key="2">
    <citation type="submission" date="2025-08" db="UniProtKB">
        <authorList>
            <consortium name="RefSeq"/>
        </authorList>
    </citation>
    <scope>IDENTIFICATION</scope>
</reference>
<accession>A0AB32WT49</accession>
<name>A0AB32WT49_THECC</name>
<dbReference type="Proteomes" id="UP000694886">
    <property type="component" value="Chromosome 9"/>
</dbReference>
<reference evidence="2" key="1">
    <citation type="journal article" date="1997" name="Nucleic Acids Res.">
        <title>tRNAscan-SE: a program for improved detection of transfer RNA genes in genomic sequence.</title>
        <authorList>
            <person name="Lowe T.M."/>
            <person name="Eddy S.R."/>
        </authorList>
    </citation>
    <scope>NUCLEOTIDE SEQUENCE [LARGE SCALE GENOMIC DNA]</scope>
    <source>
        <strain evidence="2">r\B97-61/B2</strain>
    </source>
</reference>
<feature type="region of interest" description="Disordered" evidence="1">
    <location>
        <begin position="110"/>
        <end position="154"/>
    </location>
</feature>
<dbReference type="RefSeq" id="XP_017982309.1">
    <property type="nucleotide sequence ID" value="XM_018126820.1"/>
</dbReference>
<evidence type="ECO:0000313" key="3">
    <source>
        <dbReference type="RefSeq" id="XP_017982309.1"/>
    </source>
</evidence>
<dbReference type="Gramene" id="Tc09v2_t014330.1">
    <property type="protein sequence ID" value="Tc09v2_p014330.1"/>
    <property type="gene ID" value="Tc09v2_g014330"/>
</dbReference>
<feature type="region of interest" description="Disordered" evidence="1">
    <location>
        <begin position="1"/>
        <end position="43"/>
    </location>
</feature>
<protein>
    <submittedName>
        <fullName evidence="3">Uncharacterized protein LOC18589223</fullName>
    </submittedName>
</protein>
<proteinExistence type="predicted"/>
<sequence length="217" mass="24554">MQRDEDKEDDMEGDENEDEDQDQDQIEDDDCETFNEDSDNNEKYEFVYSGRTMVKRKHSKLRPRSTNASGSISLPINASAFIDISIQPQMQRKYNDVPFQTPSLLGASVEQVENETSTHNSHRSPSTDLGASVDDTSSRSRSRGLSVGLQTPVDPSDRLHITPIGERSVVMIHLLSQNSIRMLGLKQLEGWRLHALTCMGLVLRCLLQLYLLEHTTM</sequence>
<dbReference type="AlphaFoldDB" id="A0AB32WT49"/>
<evidence type="ECO:0000256" key="1">
    <source>
        <dbReference type="SAM" id="MobiDB-lite"/>
    </source>
</evidence>
<dbReference type="KEGG" id="tcc:18589223"/>
<feature type="compositionally biased region" description="Acidic residues" evidence="1">
    <location>
        <begin position="1"/>
        <end position="39"/>
    </location>
</feature>
<feature type="compositionally biased region" description="Polar residues" evidence="1">
    <location>
        <begin position="114"/>
        <end position="129"/>
    </location>
</feature>
<evidence type="ECO:0000313" key="2">
    <source>
        <dbReference type="Proteomes" id="UP000694886"/>
    </source>
</evidence>